<feature type="transmembrane region" description="Helical" evidence="10">
    <location>
        <begin position="31"/>
        <end position="61"/>
    </location>
</feature>
<evidence type="ECO:0000256" key="2">
    <source>
        <dbReference type="ARBA" id="ARBA00022475"/>
    </source>
</evidence>
<dbReference type="GeneID" id="101857831"/>
<organism evidence="12 13">
    <name type="scientific">Aplysia californica</name>
    <name type="common">California sea hare</name>
    <dbReference type="NCBI Taxonomy" id="6500"/>
    <lineage>
        <taxon>Eukaryota</taxon>
        <taxon>Metazoa</taxon>
        <taxon>Spiralia</taxon>
        <taxon>Lophotrochozoa</taxon>
        <taxon>Mollusca</taxon>
        <taxon>Gastropoda</taxon>
        <taxon>Heterobranchia</taxon>
        <taxon>Euthyneura</taxon>
        <taxon>Tectipleura</taxon>
        <taxon>Aplysiida</taxon>
        <taxon>Aplysioidea</taxon>
        <taxon>Aplysiidae</taxon>
        <taxon>Aplysia</taxon>
    </lineage>
</organism>
<name>A0ABM0K4T9_APLCA</name>
<dbReference type="InterPro" id="IPR017452">
    <property type="entry name" value="GPCR_Rhodpsn_7TM"/>
</dbReference>
<dbReference type="PANTHER" id="PTHR24249">
    <property type="entry name" value="HISTAMINE RECEPTOR-RELATED G-PROTEIN COUPLED RECEPTOR"/>
    <property type="match status" value="1"/>
</dbReference>
<accession>A0ABM0K4T9</accession>
<evidence type="ECO:0000256" key="6">
    <source>
        <dbReference type="ARBA" id="ARBA00023136"/>
    </source>
</evidence>
<dbReference type="PANTHER" id="PTHR24249:SF372">
    <property type="entry name" value="G-PROTEIN COUPLED RECEPTORS FAMILY 1 PROFILE DOMAIN-CONTAINING PROTEIN"/>
    <property type="match status" value="1"/>
</dbReference>
<evidence type="ECO:0000256" key="1">
    <source>
        <dbReference type="ARBA" id="ARBA00004651"/>
    </source>
</evidence>
<evidence type="ECO:0000256" key="5">
    <source>
        <dbReference type="ARBA" id="ARBA00023040"/>
    </source>
</evidence>
<evidence type="ECO:0000256" key="3">
    <source>
        <dbReference type="ARBA" id="ARBA00022692"/>
    </source>
</evidence>
<dbReference type="SUPFAM" id="SSF81321">
    <property type="entry name" value="Family A G protein-coupled receptor-like"/>
    <property type="match status" value="1"/>
</dbReference>
<keyword evidence="12" id="KW-1185">Reference proteome</keyword>
<evidence type="ECO:0000313" key="13">
    <source>
        <dbReference type="RefSeq" id="XP_005108756.1"/>
    </source>
</evidence>
<feature type="domain" description="G-protein coupled receptors family 1 profile" evidence="11">
    <location>
        <begin position="50"/>
        <end position="312"/>
    </location>
</feature>
<comment type="similarity">
    <text evidence="9">Belongs to the G-protein coupled receptor 1 family.</text>
</comment>
<gene>
    <name evidence="13" type="primary">LOC101857831</name>
</gene>
<evidence type="ECO:0000313" key="12">
    <source>
        <dbReference type="Proteomes" id="UP000694888"/>
    </source>
</evidence>
<keyword evidence="3 9" id="KW-0812">Transmembrane</keyword>
<dbReference type="PROSITE" id="PS00237">
    <property type="entry name" value="G_PROTEIN_RECEP_F1_1"/>
    <property type="match status" value="1"/>
</dbReference>
<keyword evidence="7 9" id="KW-0675">Receptor</keyword>
<comment type="subcellular location">
    <subcellularLocation>
        <location evidence="1">Cell membrane</location>
        <topology evidence="1">Multi-pass membrane protein</topology>
    </subcellularLocation>
</comment>
<keyword evidence="2" id="KW-1003">Cell membrane</keyword>
<dbReference type="Proteomes" id="UP000694888">
    <property type="component" value="Unplaced"/>
</dbReference>
<dbReference type="Gene3D" id="1.20.1070.10">
    <property type="entry name" value="Rhodopsin 7-helix transmembrane proteins"/>
    <property type="match status" value="1"/>
</dbReference>
<feature type="transmembrane region" description="Helical" evidence="10">
    <location>
        <begin position="153"/>
        <end position="175"/>
    </location>
</feature>
<evidence type="ECO:0000256" key="8">
    <source>
        <dbReference type="ARBA" id="ARBA00023224"/>
    </source>
</evidence>
<keyword evidence="6 10" id="KW-0472">Membrane</keyword>
<dbReference type="Pfam" id="PF00001">
    <property type="entry name" value="7tm_1"/>
    <property type="match status" value="1"/>
</dbReference>
<evidence type="ECO:0000256" key="7">
    <source>
        <dbReference type="ARBA" id="ARBA00023170"/>
    </source>
</evidence>
<evidence type="ECO:0000256" key="10">
    <source>
        <dbReference type="SAM" id="Phobius"/>
    </source>
</evidence>
<evidence type="ECO:0000259" key="11">
    <source>
        <dbReference type="PROSITE" id="PS50262"/>
    </source>
</evidence>
<evidence type="ECO:0000256" key="9">
    <source>
        <dbReference type="RuleBase" id="RU000688"/>
    </source>
</evidence>
<reference evidence="13" key="1">
    <citation type="submission" date="2025-08" db="UniProtKB">
        <authorList>
            <consortium name="RefSeq"/>
        </authorList>
    </citation>
    <scope>IDENTIFICATION</scope>
</reference>
<dbReference type="PRINTS" id="PR00237">
    <property type="entry name" value="GPCRRHODOPSN"/>
</dbReference>
<protein>
    <submittedName>
        <fullName evidence="13">Adenosine receptor A3</fullName>
    </submittedName>
</protein>
<keyword evidence="8 9" id="KW-0807">Transducer</keyword>
<keyword evidence="5 9" id="KW-0297">G-protein coupled receptor</keyword>
<keyword evidence="4 10" id="KW-1133">Transmembrane helix</keyword>
<evidence type="ECO:0000256" key="4">
    <source>
        <dbReference type="ARBA" id="ARBA00022989"/>
    </source>
</evidence>
<feature type="transmembrane region" description="Helical" evidence="10">
    <location>
        <begin position="113"/>
        <end position="132"/>
    </location>
</feature>
<feature type="transmembrane region" description="Helical" evidence="10">
    <location>
        <begin position="260"/>
        <end position="281"/>
    </location>
</feature>
<dbReference type="PROSITE" id="PS50262">
    <property type="entry name" value="G_PROTEIN_RECEP_F1_2"/>
    <property type="match status" value="1"/>
</dbReference>
<dbReference type="RefSeq" id="XP_005108756.1">
    <property type="nucleotide sequence ID" value="XM_005108699.3"/>
</dbReference>
<sequence>METDEDLSTQKLSSVIMALDPISTSYERPEAIIRIFLCVLVFYVPVIIVTNVLVIVTVYLVRKLHTPDNYVIAGLASADCLVGIWSLPLYILSDIPQTMPLIRSKRWTCAMRYIAFTVSQDSSLSILTLMCVDRFTSINWPFWYQMHVTNKAMLVAISVIYTAHTTKALVVYGLLMRFDETIEPLHNRCTVLNNAPHFYILQFCTAELGLQLSVSFCLCAQVSLTALREVRKLKREFHVLGISGTFRSKSYRSRMTNVKITVSLMFIFIILWLPTAFGGVMSKLVSRRVANIYRISTRLPRLANSFLNAVVYAFSKDTYRKAYWYLLTTPPYRWARLEEMMRSSEAFSSNMLASKLRKTTMDLASTSQRIVVGTED</sequence>
<dbReference type="InterPro" id="IPR000276">
    <property type="entry name" value="GPCR_Rhodpsn"/>
</dbReference>
<feature type="transmembrane region" description="Helical" evidence="10">
    <location>
        <begin position="70"/>
        <end position="93"/>
    </location>
</feature>
<dbReference type="InterPro" id="IPR050569">
    <property type="entry name" value="TAAR"/>
</dbReference>
<proteinExistence type="inferred from homology"/>